<accession>A0A0E0F1I8</accession>
<dbReference type="Gramene" id="OMERI11G00760.1">
    <property type="protein sequence ID" value="OMERI11G00760.1"/>
    <property type="gene ID" value="OMERI11G00760"/>
</dbReference>
<organism evidence="2">
    <name type="scientific">Oryza meridionalis</name>
    <dbReference type="NCBI Taxonomy" id="40149"/>
    <lineage>
        <taxon>Eukaryota</taxon>
        <taxon>Viridiplantae</taxon>
        <taxon>Streptophyta</taxon>
        <taxon>Embryophyta</taxon>
        <taxon>Tracheophyta</taxon>
        <taxon>Spermatophyta</taxon>
        <taxon>Magnoliopsida</taxon>
        <taxon>Liliopsida</taxon>
        <taxon>Poales</taxon>
        <taxon>Poaceae</taxon>
        <taxon>BOP clade</taxon>
        <taxon>Oryzoideae</taxon>
        <taxon>Oryzeae</taxon>
        <taxon>Oryzinae</taxon>
        <taxon>Oryza</taxon>
    </lineage>
</organism>
<name>A0A0E0F1I8_9ORYZ</name>
<proteinExistence type="predicted"/>
<feature type="region of interest" description="Disordered" evidence="1">
    <location>
        <begin position="1"/>
        <end position="38"/>
    </location>
</feature>
<evidence type="ECO:0000313" key="2">
    <source>
        <dbReference type="EnsemblPlants" id="OMERI11G00760.1"/>
    </source>
</evidence>
<reference evidence="2" key="1">
    <citation type="submission" date="2015-04" db="UniProtKB">
        <authorList>
            <consortium name="EnsemblPlants"/>
        </authorList>
    </citation>
    <scope>IDENTIFICATION</scope>
</reference>
<sequence length="60" mass="6514">MDGNVSGEQLLFRHPQRHKRPDDDQDDGRGDHVPCGNEQCGGDLLQHLHSAGANAVDEAP</sequence>
<dbReference type="EnsemblPlants" id="OMERI11G00760.1">
    <property type="protein sequence ID" value="OMERI11G00760.1"/>
    <property type="gene ID" value="OMERI11G00760"/>
</dbReference>
<dbReference type="AlphaFoldDB" id="A0A0E0F1I8"/>
<dbReference type="Proteomes" id="UP000008021">
    <property type="component" value="Chromosome 11"/>
</dbReference>
<keyword evidence="3" id="KW-1185">Reference proteome</keyword>
<reference evidence="2" key="2">
    <citation type="submission" date="2018-05" db="EMBL/GenBank/DDBJ databases">
        <title>OmerRS3 (Oryza meridionalis Reference Sequence Version 3).</title>
        <authorList>
            <person name="Zhang J."/>
            <person name="Kudrna D."/>
            <person name="Lee S."/>
            <person name="Talag J."/>
            <person name="Welchert J."/>
            <person name="Wing R.A."/>
        </authorList>
    </citation>
    <scope>NUCLEOTIDE SEQUENCE [LARGE SCALE GENOMIC DNA]</scope>
    <source>
        <strain evidence="2">cv. OR44</strain>
    </source>
</reference>
<protein>
    <submittedName>
        <fullName evidence="2">Uncharacterized protein</fullName>
    </submittedName>
</protein>
<dbReference type="HOGENOM" id="CLU_2945624_0_0_1"/>
<evidence type="ECO:0000313" key="3">
    <source>
        <dbReference type="Proteomes" id="UP000008021"/>
    </source>
</evidence>
<evidence type="ECO:0000256" key="1">
    <source>
        <dbReference type="SAM" id="MobiDB-lite"/>
    </source>
</evidence>